<dbReference type="PANTHER" id="PTHR13244:SF7">
    <property type="entry name" value="ZINC FINGER MYND DOMAIN-CONTAINING PROTEIN 10"/>
    <property type="match status" value="1"/>
</dbReference>
<evidence type="ECO:0000313" key="2">
    <source>
        <dbReference type="EMBL" id="GMH82017.1"/>
    </source>
</evidence>
<evidence type="ECO:0000256" key="1">
    <source>
        <dbReference type="SAM" id="MobiDB-lite"/>
    </source>
</evidence>
<evidence type="ECO:0000313" key="3">
    <source>
        <dbReference type="Proteomes" id="UP001162640"/>
    </source>
</evidence>
<dbReference type="PANTHER" id="PTHR13244">
    <property type="entry name" value="ZINC FINGER MYND DOMAIN CONTAINING PROTEIN 10"/>
    <property type="match status" value="1"/>
</dbReference>
<dbReference type="AlphaFoldDB" id="A0A9W7B172"/>
<gene>
    <name evidence="2" type="ORF">TL16_g09121</name>
</gene>
<dbReference type="EMBL" id="BLQM01000307">
    <property type="protein sequence ID" value="GMH82017.1"/>
    <property type="molecule type" value="Genomic_DNA"/>
</dbReference>
<dbReference type="GO" id="GO:0005737">
    <property type="term" value="C:cytoplasm"/>
    <property type="evidence" value="ECO:0007669"/>
    <property type="project" value="TreeGrafter"/>
</dbReference>
<accession>A0A9W7B172</accession>
<dbReference type="Proteomes" id="UP001162640">
    <property type="component" value="Unassembled WGS sequence"/>
</dbReference>
<reference evidence="3" key="1">
    <citation type="journal article" date="2023" name="Commun. Biol.">
        <title>Genome analysis of Parmales, the sister group of diatoms, reveals the evolutionary specialization of diatoms from phago-mixotrophs to photoautotrophs.</title>
        <authorList>
            <person name="Ban H."/>
            <person name="Sato S."/>
            <person name="Yoshikawa S."/>
            <person name="Yamada K."/>
            <person name="Nakamura Y."/>
            <person name="Ichinomiya M."/>
            <person name="Sato N."/>
            <person name="Blanc-Mathieu R."/>
            <person name="Endo H."/>
            <person name="Kuwata A."/>
            <person name="Ogata H."/>
        </authorList>
    </citation>
    <scope>NUCLEOTIDE SEQUENCE [LARGE SCALE GENOMIC DNA]</scope>
</reference>
<feature type="compositionally biased region" description="Polar residues" evidence="1">
    <location>
        <begin position="16"/>
        <end position="30"/>
    </location>
</feature>
<dbReference type="InterPro" id="IPR052298">
    <property type="entry name" value="ZMYND10"/>
</dbReference>
<comment type="caution">
    <text evidence="2">The sequence shown here is derived from an EMBL/GenBank/DDBJ whole genome shotgun (WGS) entry which is preliminary data.</text>
</comment>
<proteinExistence type="predicted"/>
<feature type="region of interest" description="Disordered" evidence="1">
    <location>
        <begin position="1"/>
        <end position="37"/>
    </location>
</feature>
<organism evidence="2 3">
    <name type="scientific">Triparma laevis f. inornata</name>
    <dbReference type="NCBI Taxonomy" id="1714386"/>
    <lineage>
        <taxon>Eukaryota</taxon>
        <taxon>Sar</taxon>
        <taxon>Stramenopiles</taxon>
        <taxon>Ochrophyta</taxon>
        <taxon>Bolidophyceae</taxon>
        <taxon>Parmales</taxon>
        <taxon>Triparmaceae</taxon>
        <taxon>Triparma</taxon>
    </lineage>
</organism>
<protein>
    <submittedName>
        <fullName evidence="2">Uncharacterized protein</fullName>
    </submittedName>
</protein>
<sequence>MTSSSLPPAPPRHAWSSATTDNPNSSTLTTVEDPITGGGNVNTYLTMPVEECERMIEGLKEFKVVEVGSSVYLNQFNNLQTLNLTAHQHAQSHTDEYILEALSTFTALPKLLHNLLTLETYRTRVLTPLLTEHSNLPNKSGMRMYFTLYSEGEETARSEAMSWDCGIRGVTLNLLELLFFHKHVISENLPHILDAVDYCVRQLRCLAVPVKSSRMMEFIKKEYKPGEEGNRIMERSKTEELQEHQHTIQYTLGLSSLTILRYLLESFPALPLNVQSRLLKTHDILLMIIPLIEEPPWIRRKNGGWEVWEEGKWEARTGVELNKLGKCGAQCWLCVFYLTGTKECRESYPLNEFRKGQILRLRKYLTDGLIDQLPVLADVRRYFDELALLSVPNHPSEREMTEIAPLKDQIERSYSPDTLESHYNTVWKNVEDRNDPDLKMLTDVYTQEGVESVLGEPKPFKLNGLPVEKVIVSWEAGSVEFEIKKKEIPKGVESETERGIFKRYKMTQKTNSIQIPPAAVDLPLTATLTFVSEIGHTCTVSSPLNLPSDKQKHWHQIGSVEVECVVQVGLEKQPGGEWIVNKGFVSLPVNEEEE</sequence>
<name>A0A9W7B172_9STRA</name>